<feature type="region of interest" description="Disordered" evidence="1">
    <location>
        <begin position="1"/>
        <end position="152"/>
    </location>
</feature>
<protein>
    <submittedName>
        <fullName evidence="2">Uncharacterized protein</fullName>
    </submittedName>
</protein>
<evidence type="ECO:0000256" key="1">
    <source>
        <dbReference type="SAM" id="MobiDB-lite"/>
    </source>
</evidence>
<reference evidence="2 3" key="1">
    <citation type="submission" date="2019-01" db="EMBL/GenBank/DDBJ databases">
        <title>Draft genome sequences of three monokaryotic isolates of the white-rot basidiomycete fungus Dichomitus squalens.</title>
        <authorList>
            <consortium name="DOE Joint Genome Institute"/>
            <person name="Lopez S.C."/>
            <person name="Andreopoulos B."/>
            <person name="Pangilinan J."/>
            <person name="Lipzen A."/>
            <person name="Riley R."/>
            <person name="Ahrendt S."/>
            <person name="Ng V."/>
            <person name="Barry K."/>
            <person name="Daum C."/>
            <person name="Grigoriev I.V."/>
            <person name="Hilden K.S."/>
            <person name="Makela M.R."/>
            <person name="de Vries R.P."/>
        </authorList>
    </citation>
    <scope>NUCLEOTIDE SEQUENCE [LARGE SCALE GENOMIC DNA]</scope>
    <source>
        <strain evidence="2 3">CBS 464.89</strain>
    </source>
</reference>
<keyword evidence="3" id="KW-1185">Reference proteome</keyword>
<dbReference type="Proteomes" id="UP000292082">
    <property type="component" value="Unassembled WGS sequence"/>
</dbReference>
<organism evidence="2 3">
    <name type="scientific">Dichomitus squalens</name>
    <dbReference type="NCBI Taxonomy" id="114155"/>
    <lineage>
        <taxon>Eukaryota</taxon>
        <taxon>Fungi</taxon>
        <taxon>Dikarya</taxon>
        <taxon>Basidiomycota</taxon>
        <taxon>Agaricomycotina</taxon>
        <taxon>Agaricomycetes</taxon>
        <taxon>Polyporales</taxon>
        <taxon>Polyporaceae</taxon>
        <taxon>Dichomitus</taxon>
    </lineage>
</organism>
<feature type="region of interest" description="Disordered" evidence="1">
    <location>
        <begin position="208"/>
        <end position="236"/>
    </location>
</feature>
<name>A0A4Q9PRI7_9APHY</name>
<feature type="region of interest" description="Disordered" evidence="1">
    <location>
        <begin position="355"/>
        <end position="377"/>
    </location>
</feature>
<dbReference type="EMBL" id="ML145143">
    <property type="protein sequence ID" value="TBU56992.1"/>
    <property type="molecule type" value="Genomic_DNA"/>
</dbReference>
<gene>
    <name evidence="2" type="ORF">BD310DRAFT_822628</name>
</gene>
<feature type="compositionally biased region" description="Acidic residues" evidence="1">
    <location>
        <begin position="224"/>
        <end position="233"/>
    </location>
</feature>
<accession>A0A4Q9PRI7</accession>
<dbReference type="AlphaFoldDB" id="A0A4Q9PRI7"/>
<sequence>MEVDPHPSADVSDGDTTDSEASVPLAILRPSRVPSPIPFSSAGLPPPVRRVRLILGPNPSQPRSSRESSPDVPLQSRTSSRTRRSSSSRLNERWHELGWDTDNSELTPLEDSSDEGESEIDLPESDEEQDAEDAGTRKLSIKIPQRPPPKHRWQCRTLGCANLLTQGTHWKNCDVCRTATHRLRKQERLQMRDNIMGRAIANAVRTAVREEETASRRKRKLPMADDDAQEESGGDLNRLGEMPAYQHFAALLESFCTRFAQFKDVQTRYVQLKALSGTARKAMVFKFGGEYSVIADPSGGSVDTLVGTVIRNVQAALGLLFRPAGFLSGPEDSVVAVLSCEFVAWIPLVGQKQQPAATPQPGTAAQSSDQADSAQEARMEVTMTGELHVCVAWDRRHKFFPGQRIIIRFKLVG</sequence>
<proteinExistence type="predicted"/>
<feature type="compositionally biased region" description="Acidic residues" evidence="1">
    <location>
        <begin position="111"/>
        <end position="133"/>
    </location>
</feature>
<feature type="compositionally biased region" description="Low complexity" evidence="1">
    <location>
        <begin position="355"/>
        <end position="374"/>
    </location>
</feature>
<evidence type="ECO:0000313" key="3">
    <source>
        <dbReference type="Proteomes" id="UP000292082"/>
    </source>
</evidence>
<evidence type="ECO:0000313" key="2">
    <source>
        <dbReference type="EMBL" id="TBU56992.1"/>
    </source>
</evidence>